<evidence type="ECO:0000256" key="3">
    <source>
        <dbReference type="ARBA" id="ARBA00022737"/>
    </source>
</evidence>
<evidence type="ECO:0000256" key="5">
    <source>
        <dbReference type="ARBA" id="ARBA00022833"/>
    </source>
</evidence>
<feature type="region of interest" description="Disordered" evidence="8">
    <location>
        <begin position="192"/>
        <end position="214"/>
    </location>
</feature>
<evidence type="ECO:0000256" key="1">
    <source>
        <dbReference type="ARBA" id="ARBA00004123"/>
    </source>
</evidence>
<evidence type="ECO:0000256" key="8">
    <source>
        <dbReference type="SAM" id="MobiDB-lite"/>
    </source>
</evidence>
<dbReference type="Gene3D" id="3.30.160.60">
    <property type="entry name" value="Classic Zinc Finger"/>
    <property type="match status" value="1"/>
</dbReference>
<feature type="region of interest" description="Disordered" evidence="8">
    <location>
        <begin position="39"/>
        <end position="111"/>
    </location>
</feature>
<name>A0ABY6V1Z7_BIOOC</name>
<keyword evidence="2" id="KW-0479">Metal-binding</keyword>
<dbReference type="InterPro" id="IPR036236">
    <property type="entry name" value="Znf_C2H2_sf"/>
</dbReference>
<evidence type="ECO:0000259" key="9">
    <source>
        <dbReference type="PROSITE" id="PS50157"/>
    </source>
</evidence>
<accession>A0ABY6V1Z7</accession>
<comment type="caution">
    <text evidence="10">The sequence shown here is derived from an EMBL/GenBank/DDBJ whole genome shotgun (WGS) entry which is preliminary data.</text>
</comment>
<sequence length="930" mass="102878">MSGADESLDTRVRPYSCHICHKSYARSDVLFRHCKNHDREAPANSTESAANRVAQSDELDQLPSSTAREKRQEEEEQGQQEQQDINANPNPDTTAHRSSNASGDSPEGLSEWDNIVVSPVLQPSSPEGSNRSAVAVSHSESLAAGLEQHHIDTLDHAMLNSMTAPASHHGGDVMANVNLTFATETMGDTIGNDLSVEPPTAKSPEARPGNASAPARHMSLMAGPLMPAGPDFMDTENSVDHSVNRLGHSFSQEQLALQQSFLPAPDQFNNPQENWWLSFGDSPSSTAPYSSMLMNNEQITQLLNGNGHPFIPPAHGASHSVAVTEPASAPLGKKLSRLHRFWGRRAGEASKPMATFWNDVSTGKGLFGNLDQNPALEAIERVRRHRTLNEETKHRMCAVFQSILDPMNNQHSTAPFDPDTIEIAYEQYWVHHHNVMSLIHAPTFRAEKAPVDLLVVMCTIGMTVMGTPELNHSVDKIYPGILKRVFSSMQNIDMGGLTALTDRLAVMFTALFTLNLGAINSDREGFSKVESVHTGLFAGLVSTAQKDGLFSADKFPASLAALATLPTEEKRWRVWASVESVKRLILGIVQLDCWFAAFFATEPALKAETVCVMPICDRNLFEATTREKWCQVRPEFYQMDYPCVSASYSKTPTIARSFDMMSTLLMVLQLRFAAASAVIERNVQPEGASPPWRLFRDDFRIMGLVVLIVDLSRAANRRDRSFEMNSAVRWHTLCMSLSANIRLLENAAGRSGPEPASLAMAEISKWAATPPARRAALHAAQIFHLLYTRRVCEPVKLQSIIGLFQAALVLGFYICTRPDPTSTEVFDMYDDVDWAALGSFGLSDHPQELSPEILRLPEAQYILQDRTLCLGDYIVTNGPKEARKSWLYFASIMLGMGRWKTRTYSHIMHVMCDSLSDVELPPPHRSDQSA</sequence>
<evidence type="ECO:0000256" key="6">
    <source>
        <dbReference type="ARBA" id="ARBA00023242"/>
    </source>
</evidence>
<dbReference type="Proteomes" id="UP000766486">
    <property type="component" value="Unassembled WGS sequence"/>
</dbReference>
<evidence type="ECO:0000256" key="2">
    <source>
        <dbReference type="ARBA" id="ARBA00022723"/>
    </source>
</evidence>
<dbReference type="PANTHER" id="PTHR40626">
    <property type="entry name" value="MIP31509P"/>
    <property type="match status" value="1"/>
</dbReference>
<evidence type="ECO:0000256" key="7">
    <source>
        <dbReference type="PROSITE-ProRule" id="PRU00042"/>
    </source>
</evidence>
<proteinExistence type="predicted"/>
<keyword evidence="4 7" id="KW-0863">Zinc-finger</keyword>
<dbReference type="InterPro" id="IPR007219">
    <property type="entry name" value="XnlR_reg_dom"/>
</dbReference>
<keyword evidence="3" id="KW-0677">Repeat</keyword>
<keyword evidence="6" id="KW-0539">Nucleus</keyword>
<organism evidence="10 11">
    <name type="scientific">Bionectria ochroleuca</name>
    <name type="common">Gliocladium roseum</name>
    <dbReference type="NCBI Taxonomy" id="29856"/>
    <lineage>
        <taxon>Eukaryota</taxon>
        <taxon>Fungi</taxon>
        <taxon>Dikarya</taxon>
        <taxon>Ascomycota</taxon>
        <taxon>Pezizomycotina</taxon>
        <taxon>Sordariomycetes</taxon>
        <taxon>Hypocreomycetidae</taxon>
        <taxon>Hypocreales</taxon>
        <taxon>Bionectriaceae</taxon>
        <taxon>Clonostachys</taxon>
    </lineage>
</organism>
<dbReference type="EMBL" id="CABFNS010001040">
    <property type="protein sequence ID" value="VUC37780.1"/>
    <property type="molecule type" value="Genomic_DNA"/>
</dbReference>
<dbReference type="SUPFAM" id="SSF57667">
    <property type="entry name" value="beta-beta-alpha zinc fingers"/>
    <property type="match status" value="1"/>
</dbReference>
<keyword evidence="5" id="KW-0862">Zinc</keyword>
<dbReference type="PANTHER" id="PTHR40626:SF7">
    <property type="entry name" value="TRANSCRIPTION FACTOR, PUTATIVE (AFU_ORTHOLOGUE AFUA_1G04110)-RELATED"/>
    <property type="match status" value="1"/>
</dbReference>
<keyword evidence="11" id="KW-1185">Reference proteome</keyword>
<dbReference type="Pfam" id="PF04082">
    <property type="entry name" value="Fungal_trans"/>
    <property type="match status" value="1"/>
</dbReference>
<comment type="subcellular location">
    <subcellularLocation>
        <location evidence="1">Nucleus</location>
    </subcellularLocation>
</comment>
<dbReference type="InterPro" id="IPR051059">
    <property type="entry name" value="VerF-like"/>
</dbReference>
<dbReference type="InterPro" id="IPR013087">
    <property type="entry name" value="Znf_C2H2_type"/>
</dbReference>
<evidence type="ECO:0000313" key="10">
    <source>
        <dbReference type="EMBL" id="VUC37780.1"/>
    </source>
</evidence>
<evidence type="ECO:0000256" key="4">
    <source>
        <dbReference type="ARBA" id="ARBA00022771"/>
    </source>
</evidence>
<feature type="compositionally biased region" description="Polar residues" evidence="8">
    <location>
        <begin position="84"/>
        <end position="103"/>
    </location>
</feature>
<gene>
    <name evidence="10" type="ORF">CLO192961_LOCUS482980</name>
</gene>
<dbReference type="CDD" id="cd12148">
    <property type="entry name" value="fungal_TF_MHR"/>
    <property type="match status" value="1"/>
</dbReference>
<protein>
    <recommendedName>
        <fullName evidence="9">C2H2-type domain-containing protein</fullName>
    </recommendedName>
</protein>
<reference evidence="10 11" key="1">
    <citation type="submission" date="2019-06" db="EMBL/GenBank/DDBJ databases">
        <authorList>
            <person name="Broberg M."/>
        </authorList>
    </citation>
    <scope>NUCLEOTIDE SEQUENCE [LARGE SCALE GENOMIC DNA]</scope>
</reference>
<feature type="domain" description="C2H2-type" evidence="9">
    <location>
        <begin position="15"/>
        <end position="42"/>
    </location>
</feature>
<evidence type="ECO:0000313" key="11">
    <source>
        <dbReference type="Proteomes" id="UP000766486"/>
    </source>
</evidence>
<dbReference type="PROSITE" id="PS50157">
    <property type="entry name" value="ZINC_FINGER_C2H2_2"/>
    <property type="match status" value="1"/>
</dbReference>
<dbReference type="PROSITE" id="PS00028">
    <property type="entry name" value="ZINC_FINGER_C2H2_1"/>
    <property type="match status" value="1"/>
</dbReference>